<dbReference type="AlphaFoldDB" id="D9WC03"/>
<dbReference type="RefSeq" id="WP_009718851.1">
    <property type="nucleotide sequence ID" value="NZ_GG657754.1"/>
</dbReference>
<keyword evidence="1" id="KW-0812">Transmembrane</keyword>
<dbReference type="Proteomes" id="UP000003963">
    <property type="component" value="Unassembled WGS sequence"/>
</dbReference>
<gene>
    <name evidence="2" type="ORF">SSOG_06765</name>
</gene>
<accession>D9WC03</accession>
<evidence type="ECO:0000313" key="3">
    <source>
        <dbReference type="Proteomes" id="UP000003963"/>
    </source>
</evidence>
<reference evidence="2 3" key="1">
    <citation type="submission" date="2009-02" db="EMBL/GenBank/DDBJ databases">
        <title>Annotation of Streptomyces hygroscopicus strain ATCC 53653.</title>
        <authorList>
            <consortium name="The Broad Institute Genome Sequencing Platform"/>
            <consortium name="Broad Institute Microbial Sequencing Center"/>
            <person name="Fischbach M."/>
            <person name="Godfrey P."/>
            <person name="Ward D."/>
            <person name="Young S."/>
            <person name="Zeng Q."/>
            <person name="Koehrsen M."/>
            <person name="Alvarado L."/>
            <person name="Berlin A.M."/>
            <person name="Bochicchio J."/>
            <person name="Borenstein D."/>
            <person name="Chapman S.B."/>
            <person name="Chen Z."/>
            <person name="Engels R."/>
            <person name="Freedman E."/>
            <person name="Gellesch M."/>
            <person name="Goldberg J."/>
            <person name="Griggs A."/>
            <person name="Gujja S."/>
            <person name="Heilman E.R."/>
            <person name="Heiman D.I."/>
            <person name="Hepburn T.A."/>
            <person name="Howarth C."/>
            <person name="Jen D."/>
            <person name="Larson L."/>
            <person name="Lewis B."/>
            <person name="Mehta T."/>
            <person name="Park D."/>
            <person name="Pearson M."/>
            <person name="Richards J."/>
            <person name="Roberts A."/>
            <person name="Saif S."/>
            <person name="Shea T.D."/>
            <person name="Shenoy N."/>
            <person name="Sisk P."/>
            <person name="Stolte C."/>
            <person name="Sykes S.N."/>
            <person name="Thomson T."/>
            <person name="Walk T."/>
            <person name="White J."/>
            <person name="Yandava C."/>
            <person name="Straight P."/>
            <person name="Clardy J."/>
            <person name="Hung D."/>
            <person name="Kolter R."/>
            <person name="Mekalanos J."/>
            <person name="Walker S."/>
            <person name="Walsh C.T."/>
            <person name="Wieland-Brown L.C."/>
            <person name="Haas B."/>
            <person name="Nusbaum C."/>
            <person name="Birren B."/>
        </authorList>
    </citation>
    <scope>NUCLEOTIDE SEQUENCE [LARGE SCALE GENOMIC DNA]</scope>
    <source>
        <strain evidence="2 3">ATCC 53653</strain>
    </source>
</reference>
<evidence type="ECO:0000256" key="1">
    <source>
        <dbReference type="SAM" id="Phobius"/>
    </source>
</evidence>
<dbReference type="HOGENOM" id="CLU_1331309_0_0_11"/>
<sequence length="192" mass="20456">MHDSSPHAAAAEAEDKRAVPAQPGVIGIALAAMLSAALAEGSWEWFSTYIGATLLALVFCFYRLPARTPGLGSTYMRNLVAYALVVGLCVTIALAPALQRWSWLFPMPGTRARCPALGTYEDMRAEAAVANLAGHGGAALVRAQQAQSHVAVADCLSATTTRWLPVYGTGAAILVGLGVWVFDRYRVRKRQP</sequence>
<feature type="transmembrane region" description="Helical" evidence="1">
    <location>
        <begin position="164"/>
        <end position="182"/>
    </location>
</feature>
<organism evidence="2 3">
    <name type="scientific">Streptomyces himastatinicus ATCC 53653</name>
    <dbReference type="NCBI Taxonomy" id="457427"/>
    <lineage>
        <taxon>Bacteria</taxon>
        <taxon>Bacillati</taxon>
        <taxon>Actinomycetota</taxon>
        <taxon>Actinomycetes</taxon>
        <taxon>Kitasatosporales</taxon>
        <taxon>Streptomycetaceae</taxon>
        <taxon>Streptomyces</taxon>
        <taxon>Streptomyces violaceusniger group</taxon>
    </lineage>
</organism>
<keyword evidence="1" id="KW-0472">Membrane</keyword>
<name>D9WC03_9ACTN</name>
<feature type="transmembrane region" description="Helical" evidence="1">
    <location>
        <begin position="76"/>
        <end position="98"/>
    </location>
</feature>
<dbReference type="OrthoDB" id="4229552at2"/>
<feature type="transmembrane region" description="Helical" evidence="1">
    <location>
        <begin position="45"/>
        <end position="64"/>
    </location>
</feature>
<protein>
    <submittedName>
        <fullName evidence="2">Uncharacterized protein</fullName>
    </submittedName>
</protein>
<evidence type="ECO:0000313" key="2">
    <source>
        <dbReference type="EMBL" id="EFL27051.1"/>
    </source>
</evidence>
<keyword evidence="1" id="KW-1133">Transmembrane helix</keyword>
<keyword evidence="3" id="KW-1185">Reference proteome</keyword>
<dbReference type="EMBL" id="GG657754">
    <property type="protein sequence ID" value="EFL27051.1"/>
    <property type="molecule type" value="Genomic_DNA"/>
</dbReference>
<proteinExistence type="predicted"/>